<dbReference type="SUPFAM" id="SSF159888">
    <property type="entry name" value="YdhG-like"/>
    <property type="match status" value="1"/>
</dbReference>
<proteinExistence type="predicted"/>
<accession>A0ABX2UID3</accession>
<evidence type="ECO:0000259" key="1">
    <source>
        <dbReference type="Pfam" id="PF08818"/>
    </source>
</evidence>
<dbReference type="RefSeq" id="WP_068804736.1">
    <property type="nucleotide sequence ID" value="NZ_LXND01000002.1"/>
</dbReference>
<dbReference type="Gene3D" id="3.90.1150.200">
    <property type="match status" value="1"/>
</dbReference>
<dbReference type="EMBL" id="LXND01000002">
    <property type="protein sequence ID" value="OAD64968.1"/>
    <property type="molecule type" value="Genomic_DNA"/>
</dbReference>
<dbReference type="Proteomes" id="UP000077280">
    <property type="component" value="Unassembled WGS sequence"/>
</dbReference>
<dbReference type="InterPro" id="IPR014922">
    <property type="entry name" value="YdhG-like"/>
</dbReference>
<gene>
    <name evidence="2" type="ORF">A7K95_02125</name>
</gene>
<sequence length="120" mass="13375">MLTTEKYANVAEYMAGLPEMQQNVAQIMRDLLADAAPDAKEVLSYNMPAIKQNGKVLVYFAATQKHLGFYPTPAPIVAFEAQLKDFQTSKGTIQIPYDQPLPVKLIREIVAFRVKEVSGE</sequence>
<evidence type="ECO:0000313" key="3">
    <source>
        <dbReference type="Proteomes" id="UP000077280"/>
    </source>
</evidence>
<protein>
    <recommendedName>
        <fullName evidence="1">YdhG-like domain-containing protein</fullName>
    </recommendedName>
</protein>
<reference evidence="2 3" key="1">
    <citation type="submission" date="2016-05" db="EMBL/GenBank/DDBJ databases">
        <title>Draft genome sequence of Pediococcus parvulus 2.6, a probiotic beta-glucan producer strain.</title>
        <authorList>
            <person name="Mohedano M.L."/>
            <person name="Perez-Ramos A."/>
            <person name="Duenas M.T."/>
            <person name="Lamontanara A."/>
            <person name="Orru L."/>
            <person name="Spano G."/>
            <person name="Capozzi V."/>
            <person name="Lopez P."/>
        </authorList>
    </citation>
    <scope>NUCLEOTIDE SEQUENCE [LARGE SCALE GENOMIC DNA]</scope>
    <source>
        <strain evidence="2 3">2.6</strain>
    </source>
</reference>
<name>A0ABX2UID3_9LACO</name>
<feature type="domain" description="YdhG-like" evidence="1">
    <location>
        <begin position="22"/>
        <end position="114"/>
    </location>
</feature>
<dbReference type="Pfam" id="PF08818">
    <property type="entry name" value="DUF1801"/>
    <property type="match status" value="1"/>
</dbReference>
<evidence type="ECO:0000313" key="2">
    <source>
        <dbReference type="EMBL" id="OAD64968.1"/>
    </source>
</evidence>
<comment type="caution">
    <text evidence="2">The sequence shown here is derived from an EMBL/GenBank/DDBJ whole genome shotgun (WGS) entry which is preliminary data.</text>
</comment>
<organism evidence="2 3">
    <name type="scientific">Pediococcus parvulus</name>
    <dbReference type="NCBI Taxonomy" id="54062"/>
    <lineage>
        <taxon>Bacteria</taxon>
        <taxon>Bacillati</taxon>
        <taxon>Bacillota</taxon>
        <taxon>Bacilli</taxon>
        <taxon>Lactobacillales</taxon>
        <taxon>Lactobacillaceae</taxon>
        <taxon>Pediococcus</taxon>
    </lineage>
</organism>
<keyword evidence="3" id="KW-1185">Reference proteome</keyword>